<evidence type="ECO:0000313" key="3">
    <source>
        <dbReference type="EMBL" id="KAH6898516.1"/>
    </source>
</evidence>
<sequence>MSSEEESMASSVVSTGASASAPSETVVSTSQSASPSATATTLRPTTRTTYLATHTTWSDNHEDNQTFPPMTTHWTAPRSCTWTYNVDNNPFSSASIGAVAWLDLEPIPDATTLSCYPDGMFFQGRTGVFSPGTCPNGWTTASLLVNTNEVRDEATTTAICCSSEYRLDGDMCKRTVPTVLAVPITYNHTARTYRILSDSTTTLYSATIGVYTIRALFQEADKDRLGLQDEDDIGTEEDHKSLSLGAKIGIGVGTAAFVLILIAAGALFLIRKDKARAKKKRALELDAMRSEHDNEGASFTTGTEEMHERTGRCLDHPEPPPAYEPSPDAVSVADDEPRLSGDTATRTQEIRALRVQKEAIERRLDELEQSESSQSQAQGRT</sequence>
<protein>
    <submittedName>
        <fullName evidence="3">Uncharacterized protein</fullName>
    </submittedName>
</protein>
<accession>A0A9P8WFL0</accession>
<comment type="caution">
    <text evidence="3">The sequence shown here is derived from an EMBL/GenBank/DDBJ whole genome shotgun (WGS) entry which is preliminary data.</text>
</comment>
<keyword evidence="4" id="KW-1185">Reference proteome</keyword>
<feature type="region of interest" description="Disordered" evidence="1">
    <location>
        <begin position="1"/>
        <end position="45"/>
    </location>
</feature>
<dbReference type="OrthoDB" id="4770059at2759"/>
<dbReference type="EMBL" id="JAGPYM010000002">
    <property type="protein sequence ID" value="KAH6898516.1"/>
    <property type="molecule type" value="Genomic_DNA"/>
</dbReference>
<feature type="compositionally biased region" description="Basic and acidic residues" evidence="1">
    <location>
        <begin position="304"/>
        <end position="318"/>
    </location>
</feature>
<feature type="compositionally biased region" description="Low complexity" evidence="1">
    <location>
        <begin position="8"/>
        <end position="45"/>
    </location>
</feature>
<feature type="region of interest" description="Disordered" evidence="1">
    <location>
        <begin position="288"/>
        <end position="351"/>
    </location>
</feature>
<keyword evidence="2" id="KW-0472">Membrane</keyword>
<evidence type="ECO:0000313" key="4">
    <source>
        <dbReference type="Proteomes" id="UP000777438"/>
    </source>
</evidence>
<keyword evidence="2" id="KW-1133">Transmembrane helix</keyword>
<reference evidence="3 4" key="1">
    <citation type="journal article" date="2021" name="Nat. Commun.">
        <title>Genetic determinants of endophytism in the Arabidopsis root mycobiome.</title>
        <authorList>
            <person name="Mesny F."/>
            <person name="Miyauchi S."/>
            <person name="Thiergart T."/>
            <person name="Pickel B."/>
            <person name="Atanasova L."/>
            <person name="Karlsson M."/>
            <person name="Huettel B."/>
            <person name="Barry K.W."/>
            <person name="Haridas S."/>
            <person name="Chen C."/>
            <person name="Bauer D."/>
            <person name="Andreopoulos W."/>
            <person name="Pangilinan J."/>
            <person name="LaButti K."/>
            <person name="Riley R."/>
            <person name="Lipzen A."/>
            <person name="Clum A."/>
            <person name="Drula E."/>
            <person name="Henrissat B."/>
            <person name="Kohler A."/>
            <person name="Grigoriev I.V."/>
            <person name="Martin F.M."/>
            <person name="Hacquard S."/>
        </authorList>
    </citation>
    <scope>NUCLEOTIDE SEQUENCE [LARGE SCALE GENOMIC DNA]</scope>
    <source>
        <strain evidence="3 4">MPI-CAGE-CH-0241</strain>
    </source>
</reference>
<organism evidence="3 4">
    <name type="scientific">Thelonectria olida</name>
    <dbReference type="NCBI Taxonomy" id="1576542"/>
    <lineage>
        <taxon>Eukaryota</taxon>
        <taxon>Fungi</taxon>
        <taxon>Dikarya</taxon>
        <taxon>Ascomycota</taxon>
        <taxon>Pezizomycotina</taxon>
        <taxon>Sordariomycetes</taxon>
        <taxon>Hypocreomycetidae</taxon>
        <taxon>Hypocreales</taxon>
        <taxon>Nectriaceae</taxon>
        <taxon>Thelonectria</taxon>
    </lineage>
</organism>
<proteinExistence type="predicted"/>
<keyword evidence="2" id="KW-0812">Transmembrane</keyword>
<gene>
    <name evidence="3" type="ORF">B0T10DRAFT_111887</name>
</gene>
<feature type="transmembrane region" description="Helical" evidence="2">
    <location>
        <begin position="248"/>
        <end position="270"/>
    </location>
</feature>
<name>A0A9P8WFL0_9HYPO</name>
<dbReference type="Proteomes" id="UP000777438">
    <property type="component" value="Unassembled WGS sequence"/>
</dbReference>
<evidence type="ECO:0000256" key="2">
    <source>
        <dbReference type="SAM" id="Phobius"/>
    </source>
</evidence>
<evidence type="ECO:0000256" key="1">
    <source>
        <dbReference type="SAM" id="MobiDB-lite"/>
    </source>
</evidence>
<dbReference type="AlphaFoldDB" id="A0A9P8WFL0"/>